<evidence type="ECO:0000313" key="8">
    <source>
        <dbReference type="Proteomes" id="UP000252357"/>
    </source>
</evidence>
<comment type="similarity">
    <text evidence="2 5">Belongs to the Ap4A hydrolase family.</text>
</comment>
<dbReference type="PANTHER" id="PTHR40942:SF4">
    <property type="entry name" value="CYTOCHROME C5"/>
    <property type="match status" value="1"/>
</dbReference>
<dbReference type="InterPro" id="IPR029052">
    <property type="entry name" value="Metallo-depent_PP-like"/>
</dbReference>
<comment type="function">
    <text evidence="1 5">Hydrolyzes diadenosine 5',5'''-P1,P4-tetraphosphate to yield ADP.</text>
</comment>
<dbReference type="OrthoDB" id="9807890at2"/>
<dbReference type="EC" id="3.6.1.41" evidence="5"/>
<dbReference type="InterPro" id="IPR004617">
    <property type="entry name" value="ApaH"/>
</dbReference>
<sequence length="279" mass="30341">MHTYLIGDLQGCCGDLQRLLDTLTFTAQDSLWCVGDLVNRGPASLATLRLLKSLGGRVQCVLGNHDLHLLAVAAGVRPANASDTLQAILSAPDRDELLTWLRHQPLAHLGECYGERLLMVHAGVLPSWSVADTLGYAAEVASLLRGPDYVDFLREMYGNTPAQWQPDLRGAARWRAIVNALTRLRFCRPTGEMDFATKEGAGSAPAGFLPWFEVPGRASADTTIVFGHWSTLGLRNVPGLIALDTGCVWGGQLTACRPNGDVTKRHFFQVSCAQHQRPS</sequence>
<dbReference type="SUPFAM" id="SSF56300">
    <property type="entry name" value="Metallo-dependent phosphatases"/>
    <property type="match status" value="1"/>
</dbReference>
<comment type="caution">
    <text evidence="7">The sequence shown here is derived from an EMBL/GenBank/DDBJ whole genome shotgun (WGS) entry which is preliminary data.</text>
</comment>
<dbReference type="GO" id="GO:0008803">
    <property type="term" value="F:bis(5'-nucleosyl)-tetraphosphatase (symmetrical) activity"/>
    <property type="evidence" value="ECO:0007669"/>
    <property type="project" value="UniProtKB-UniRule"/>
</dbReference>
<evidence type="ECO:0000256" key="5">
    <source>
        <dbReference type="HAMAP-Rule" id="MF_00199"/>
    </source>
</evidence>
<dbReference type="HAMAP" id="MF_00199">
    <property type="entry name" value="ApaH"/>
    <property type="match status" value="1"/>
</dbReference>
<dbReference type="PANTHER" id="PTHR40942">
    <property type="match status" value="1"/>
</dbReference>
<dbReference type="RefSeq" id="WP_114402602.1">
    <property type="nucleotide sequence ID" value="NZ_QPGB01000002.1"/>
</dbReference>
<dbReference type="AlphaFoldDB" id="A0A368L4K6"/>
<evidence type="ECO:0000313" key="7">
    <source>
        <dbReference type="EMBL" id="RCS58518.1"/>
    </source>
</evidence>
<dbReference type="Proteomes" id="UP000252357">
    <property type="component" value="Unassembled WGS sequence"/>
</dbReference>
<dbReference type="NCBIfam" id="NF001204">
    <property type="entry name" value="PRK00166.1"/>
    <property type="match status" value="1"/>
</dbReference>
<dbReference type="Pfam" id="PF00149">
    <property type="entry name" value="Metallophos"/>
    <property type="match status" value="1"/>
</dbReference>
<name>A0A368L4K6_9BURK</name>
<dbReference type="Gene3D" id="3.60.21.10">
    <property type="match status" value="1"/>
</dbReference>
<accession>A0A368L4K6</accession>
<dbReference type="PIRSF" id="PIRSF000903">
    <property type="entry name" value="B5n-ttraPtase_sm"/>
    <property type="match status" value="1"/>
</dbReference>
<evidence type="ECO:0000256" key="2">
    <source>
        <dbReference type="ARBA" id="ARBA00005419"/>
    </source>
</evidence>
<gene>
    <name evidence="5" type="primary">apaH</name>
    <name evidence="7" type="ORF">DU000_06840</name>
</gene>
<evidence type="ECO:0000256" key="1">
    <source>
        <dbReference type="ARBA" id="ARBA00003413"/>
    </source>
</evidence>
<dbReference type="NCBIfam" id="TIGR00668">
    <property type="entry name" value="apaH"/>
    <property type="match status" value="1"/>
</dbReference>
<comment type="catalytic activity">
    <reaction evidence="4 5">
        <text>P(1),P(4)-bis(5'-adenosyl) tetraphosphate + H2O = 2 ADP + 2 H(+)</text>
        <dbReference type="Rhea" id="RHEA:24252"/>
        <dbReference type="ChEBI" id="CHEBI:15377"/>
        <dbReference type="ChEBI" id="CHEBI:15378"/>
        <dbReference type="ChEBI" id="CHEBI:58141"/>
        <dbReference type="ChEBI" id="CHEBI:456216"/>
        <dbReference type="EC" id="3.6.1.41"/>
    </reaction>
</comment>
<evidence type="ECO:0000259" key="6">
    <source>
        <dbReference type="Pfam" id="PF00149"/>
    </source>
</evidence>
<proteinExistence type="inferred from homology"/>
<dbReference type="CDD" id="cd07422">
    <property type="entry name" value="MPP_ApaH"/>
    <property type="match status" value="1"/>
</dbReference>
<protein>
    <recommendedName>
        <fullName evidence="5">Bis(5'-nucleosyl)-tetraphosphatase, symmetrical</fullName>
        <ecNumber evidence="5">3.6.1.41</ecNumber>
    </recommendedName>
    <alternativeName>
        <fullName evidence="5">Ap4A hydrolase</fullName>
    </alternativeName>
    <alternativeName>
        <fullName evidence="5">Diadenosine 5',5'''-P1,P4-tetraphosphate pyrophosphohydrolase</fullName>
    </alternativeName>
    <alternativeName>
        <fullName evidence="5">Diadenosine tetraphosphatase</fullName>
    </alternativeName>
</protein>
<keyword evidence="8" id="KW-1185">Reference proteome</keyword>
<dbReference type="InterPro" id="IPR004843">
    <property type="entry name" value="Calcineurin-like_PHP"/>
</dbReference>
<evidence type="ECO:0000256" key="3">
    <source>
        <dbReference type="ARBA" id="ARBA00022801"/>
    </source>
</evidence>
<feature type="domain" description="Calcineurin-like phosphoesterase" evidence="6">
    <location>
        <begin position="1"/>
        <end position="142"/>
    </location>
</feature>
<keyword evidence="3 5" id="KW-0378">Hydrolase</keyword>
<reference evidence="7 8" key="1">
    <citation type="journal article" date="2018" name="Int. J. Syst. Evol. Microbiol.">
        <title>Parvibium lacunae gen. nov., sp. nov., a new member of the family Alcaligenaceae isolated from a freshwater pond.</title>
        <authorList>
            <person name="Chen W.M."/>
            <person name="Xie P.B."/>
            <person name="Hsu M.Y."/>
            <person name="Sheu S.Y."/>
        </authorList>
    </citation>
    <scope>NUCLEOTIDE SEQUENCE [LARGE SCALE GENOMIC DNA]</scope>
    <source>
        <strain evidence="7 8">KMB9</strain>
    </source>
</reference>
<organism evidence="7 8">
    <name type="scientific">Parvibium lacunae</name>
    <dbReference type="NCBI Taxonomy" id="1888893"/>
    <lineage>
        <taxon>Bacteria</taxon>
        <taxon>Pseudomonadati</taxon>
        <taxon>Pseudomonadota</taxon>
        <taxon>Betaproteobacteria</taxon>
        <taxon>Burkholderiales</taxon>
        <taxon>Alcaligenaceae</taxon>
        <taxon>Parvibium</taxon>
    </lineage>
</organism>
<evidence type="ECO:0000256" key="4">
    <source>
        <dbReference type="ARBA" id="ARBA00049417"/>
    </source>
</evidence>
<dbReference type="EMBL" id="QPGB01000002">
    <property type="protein sequence ID" value="RCS58518.1"/>
    <property type="molecule type" value="Genomic_DNA"/>
</dbReference>